<feature type="transmembrane region" description="Helical" evidence="2">
    <location>
        <begin position="513"/>
        <end position="536"/>
    </location>
</feature>
<dbReference type="InterPro" id="IPR001173">
    <property type="entry name" value="Glyco_trans_2-like"/>
</dbReference>
<dbReference type="PANTHER" id="PTHR35408">
    <property type="entry name" value="CHROMOSOME 15, WHOLE GENOME SHOTGUN SEQUENCE"/>
    <property type="match status" value="1"/>
</dbReference>
<dbReference type="Gene3D" id="3.90.550.10">
    <property type="entry name" value="Spore Coat Polysaccharide Biosynthesis Protein SpsA, Chain A"/>
    <property type="match status" value="1"/>
</dbReference>
<feature type="transmembrane region" description="Helical" evidence="2">
    <location>
        <begin position="418"/>
        <end position="438"/>
    </location>
</feature>
<accession>A0ABR4FWQ4</accession>
<comment type="caution">
    <text evidence="4">The sequence shown here is derived from an EMBL/GenBank/DDBJ whole genome shotgun (WGS) entry which is preliminary data.</text>
</comment>
<dbReference type="PANTHER" id="PTHR35408:SF2">
    <property type="entry name" value="GLYCOSYLTRANSFERASE 2-LIKE DOMAIN-CONTAINING PROTEIN"/>
    <property type="match status" value="1"/>
</dbReference>
<keyword evidence="5" id="KW-1185">Reference proteome</keyword>
<dbReference type="SUPFAM" id="SSF53448">
    <property type="entry name" value="Nucleotide-diphospho-sugar transferases"/>
    <property type="match status" value="1"/>
</dbReference>
<keyword evidence="2" id="KW-1133">Transmembrane helix</keyword>
<feature type="region of interest" description="Disordered" evidence="1">
    <location>
        <begin position="45"/>
        <end position="97"/>
    </location>
</feature>
<keyword evidence="2" id="KW-0812">Transmembrane</keyword>
<name>A0ABR4FWQ4_9EURO</name>
<feature type="compositionally biased region" description="Polar residues" evidence="1">
    <location>
        <begin position="75"/>
        <end position="87"/>
    </location>
</feature>
<evidence type="ECO:0000256" key="1">
    <source>
        <dbReference type="SAM" id="MobiDB-lite"/>
    </source>
</evidence>
<feature type="domain" description="Glycosyltransferase 2-like" evidence="3">
    <location>
        <begin position="188"/>
        <end position="396"/>
    </location>
</feature>
<keyword evidence="4" id="KW-0808">Transferase</keyword>
<feature type="transmembrane region" description="Helical" evidence="2">
    <location>
        <begin position="379"/>
        <end position="406"/>
    </location>
</feature>
<evidence type="ECO:0000256" key="2">
    <source>
        <dbReference type="SAM" id="Phobius"/>
    </source>
</evidence>
<keyword evidence="2" id="KW-0472">Membrane</keyword>
<evidence type="ECO:0000313" key="4">
    <source>
        <dbReference type="EMBL" id="KAL2787696.1"/>
    </source>
</evidence>
<gene>
    <name evidence="4" type="ORF">BJX66DRAFT_280273</name>
</gene>
<evidence type="ECO:0000313" key="5">
    <source>
        <dbReference type="Proteomes" id="UP001610563"/>
    </source>
</evidence>
<organism evidence="4 5">
    <name type="scientific">Aspergillus keveii</name>
    <dbReference type="NCBI Taxonomy" id="714993"/>
    <lineage>
        <taxon>Eukaryota</taxon>
        <taxon>Fungi</taxon>
        <taxon>Dikarya</taxon>
        <taxon>Ascomycota</taxon>
        <taxon>Pezizomycotina</taxon>
        <taxon>Eurotiomycetes</taxon>
        <taxon>Eurotiomycetidae</taxon>
        <taxon>Eurotiales</taxon>
        <taxon>Aspergillaceae</taxon>
        <taxon>Aspergillus</taxon>
        <taxon>Aspergillus subgen. Nidulantes</taxon>
    </lineage>
</organism>
<dbReference type="Pfam" id="PF13632">
    <property type="entry name" value="Glyco_trans_2_3"/>
    <property type="match status" value="1"/>
</dbReference>
<reference evidence="4 5" key="1">
    <citation type="submission" date="2024-07" db="EMBL/GenBank/DDBJ databases">
        <title>Section-level genome sequencing and comparative genomics of Aspergillus sections Usti and Cavernicolus.</title>
        <authorList>
            <consortium name="Lawrence Berkeley National Laboratory"/>
            <person name="Nybo J.L."/>
            <person name="Vesth T.C."/>
            <person name="Theobald S."/>
            <person name="Frisvad J.C."/>
            <person name="Larsen T.O."/>
            <person name="Kjaerboelling I."/>
            <person name="Rothschild-Mancinelli K."/>
            <person name="Lyhne E.K."/>
            <person name="Kogle M.E."/>
            <person name="Barry K."/>
            <person name="Clum A."/>
            <person name="Na H."/>
            <person name="Ledsgaard L."/>
            <person name="Lin J."/>
            <person name="Lipzen A."/>
            <person name="Kuo A."/>
            <person name="Riley R."/>
            <person name="Mondo S."/>
            <person name="Labutti K."/>
            <person name="Haridas S."/>
            <person name="Pangalinan J."/>
            <person name="Salamov A.A."/>
            <person name="Simmons B.A."/>
            <person name="Magnuson J.K."/>
            <person name="Chen J."/>
            <person name="Drula E."/>
            <person name="Henrissat B."/>
            <person name="Wiebenga A."/>
            <person name="Lubbers R.J."/>
            <person name="Gomes A.C."/>
            <person name="Makela M.R."/>
            <person name="Stajich J."/>
            <person name="Grigoriev I.V."/>
            <person name="Mortensen U.H."/>
            <person name="De Vries R.P."/>
            <person name="Baker S.E."/>
            <person name="Andersen M.R."/>
        </authorList>
    </citation>
    <scope>NUCLEOTIDE SEQUENCE [LARGE SCALE GENOMIC DNA]</scope>
    <source>
        <strain evidence="4 5">CBS 209.92</strain>
    </source>
</reference>
<feature type="transmembrane region" description="Helical" evidence="2">
    <location>
        <begin position="548"/>
        <end position="569"/>
    </location>
</feature>
<dbReference type="EMBL" id="JBFTWV010000092">
    <property type="protein sequence ID" value="KAL2787696.1"/>
    <property type="molecule type" value="Genomic_DNA"/>
</dbReference>
<evidence type="ECO:0000259" key="3">
    <source>
        <dbReference type="Pfam" id="PF13632"/>
    </source>
</evidence>
<dbReference type="GO" id="GO:0016740">
    <property type="term" value="F:transferase activity"/>
    <property type="evidence" value="ECO:0007669"/>
    <property type="project" value="UniProtKB-KW"/>
</dbReference>
<proteinExistence type="predicted"/>
<protein>
    <submittedName>
        <fullName evidence="4">Glycosyl transferase family group 2-domain-containing protein</fullName>
    </submittedName>
</protein>
<dbReference type="InterPro" id="IPR029044">
    <property type="entry name" value="Nucleotide-diphossugar_trans"/>
</dbReference>
<dbReference type="Proteomes" id="UP001610563">
    <property type="component" value="Unassembled WGS sequence"/>
</dbReference>
<sequence>MISVLAAVQHYEEQGGTASVFVNDDGMQLIQPELAEARKQYYRENGIGYTARPPNRKGPGSKKKRGWSLSPLSWFRSNSNKQPSSEEITGGEKSDDISAPQALANAIGFERKGKFKKASNMNYGLAFSLRVEEEMARVMEGEAAQRGCTVDDLSVEDDERLYQLALENCLAADEGRTWAEGNIRVGELILLIDCDTRVPVDCLLYGALEMHESPEVAILQHGSGVMQVVHNTFENGIAYFTNVVYTAIKYGVGSGDVSPFVGHNAFLRWKALQSIQFEDPSDGQTKWWSDSHVSEDFDVSLRVQMQGMTVRLATYHGGEFKEGVSLTLYDELTRWEKYAYGCNELVFHPFYQWIYRGPVTRLFLRFLWSNMPITSKVTIIAYIFTYYAIGAGMLLATVNYILVGLFNSSIDHIYTPSWGIWCALVVVFNGFASVAFSMARHQLKEETFWRSLLEACKWLPFLVIYFGGISLNCGKAILCHALSINLEWASTAKEMGPTGFYIGMDKMVRKFKWTWVICGVIAAVMLFFAFGAPWGWKIKPGEYTTATVAIVPLAIQICSATFLPFFLGLN</sequence>